<sequence length="108" mass="11936">MAGLGHAQTVVLSLLDGLDGCHRTVVADNFFTSISLAERLLEHDTYLIETLRSNRAGSGSEVVQQNLRRGEVYGLGNKDGIQLIMWKDKKDVLTVCSEMDTCYDQISC</sequence>
<dbReference type="EMBL" id="CAJNOK010014961">
    <property type="protein sequence ID" value="CAF1215453.1"/>
    <property type="molecule type" value="Genomic_DNA"/>
</dbReference>
<dbReference type="Proteomes" id="UP000677228">
    <property type="component" value="Unassembled WGS sequence"/>
</dbReference>
<dbReference type="InterPro" id="IPR029526">
    <property type="entry name" value="PGBD"/>
</dbReference>
<organism evidence="3 4">
    <name type="scientific">Didymodactylos carnosus</name>
    <dbReference type="NCBI Taxonomy" id="1234261"/>
    <lineage>
        <taxon>Eukaryota</taxon>
        <taxon>Metazoa</taxon>
        <taxon>Spiralia</taxon>
        <taxon>Gnathifera</taxon>
        <taxon>Rotifera</taxon>
        <taxon>Eurotatoria</taxon>
        <taxon>Bdelloidea</taxon>
        <taxon>Philodinida</taxon>
        <taxon>Philodinidae</taxon>
        <taxon>Didymodactylos</taxon>
    </lineage>
</organism>
<dbReference type="PANTHER" id="PTHR46599">
    <property type="entry name" value="PIGGYBAC TRANSPOSABLE ELEMENT-DERIVED PROTEIN 4"/>
    <property type="match status" value="1"/>
</dbReference>
<name>A0A8S2NYG3_9BILA</name>
<dbReference type="Pfam" id="PF13843">
    <property type="entry name" value="DDE_Tnp_1_7"/>
    <property type="match status" value="1"/>
</dbReference>
<evidence type="ECO:0000313" key="3">
    <source>
        <dbReference type="EMBL" id="CAF4023980.1"/>
    </source>
</evidence>
<feature type="domain" description="PiggyBac transposable element-derived protein" evidence="1">
    <location>
        <begin position="5"/>
        <end position="100"/>
    </location>
</feature>
<evidence type="ECO:0000259" key="1">
    <source>
        <dbReference type="Pfam" id="PF13843"/>
    </source>
</evidence>
<protein>
    <recommendedName>
        <fullName evidence="1">PiggyBac transposable element-derived protein domain-containing protein</fullName>
    </recommendedName>
</protein>
<dbReference type="AlphaFoldDB" id="A0A8S2NYG3"/>
<evidence type="ECO:0000313" key="4">
    <source>
        <dbReference type="Proteomes" id="UP000682733"/>
    </source>
</evidence>
<dbReference type="Proteomes" id="UP000682733">
    <property type="component" value="Unassembled WGS sequence"/>
</dbReference>
<dbReference type="PANTHER" id="PTHR46599:SF3">
    <property type="entry name" value="PIGGYBAC TRANSPOSABLE ELEMENT-DERIVED PROTEIN 4"/>
    <property type="match status" value="1"/>
</dbReference>
<gene>
    <name evidence="2" type="ORF">OVA965_LOCUS24657</name>
    <name evidence="3" type="ORF">TMI583_LOCUS25377</name>
</gene>
<dbReference type="EMBL" id="CAJOBA010036496">
    <property type="protein sequence ID" value="CAF4023980.1"/>
    <property type="molecule type" value="Genomic_DNA"/>
</dbReference>
<comment type="caution">
    <text evidence="3">The sequence shown here is derived from an EMBL/GenBank/DDBJ whole genome shotgun (WGS) entry which is preliminary data.</text>
</comment>
<accession>A0A8S2NYG3</accession>
<proteinExistence type="predicted"/>
<reference evidence="3" key="1">
    <citation type="submission" date="2021-02" db="EMBL/GenBank/DDBJ databases">
        <authorList>
            <person name="Nowell W R."/>
        </authorList>
    </citation>
    <scope>NUCLEOTIDE SEQUENCE</scope>
</reference>
<evidence type="ECO:0000313" key="2">
    <source>
        <dbReference type="EMBL" id="CAF1215453.1"/>
    </source>
</evidence>